<dbReference type="AlphaFoldDB" id="A0A4Q1SHZ4"/>
<gene>
    <name evidence="2" type="ORF">ESZ00_04580</name>
</gene>
<keyword evidence="1" id="KW-0732">Signal</keyword>
<evidence type="ECO:0000313" key="2">
    <source>
        <dbReference type="EMBL" id="RXS97196.1"/>
    </source>
</evidence>
<keyword evidence="3" id="KW-1185">Reference proteome</keyword>
<reference evidence="2 3" key="1">
    <citation type="journal article" date="2016" name="Int. J. Syst. Evol. Microbiol.">
        <title>Acidipila dinghuensis sp. nov., an acidobacterium isolated from forest soil.</title>
        <authorList>
            <person name="Jiang Y.W."/>
            <person name="Wang J."/>
            <person name="Chen M.H."/>
            <person name="Lv Y.Y."/>
            <person name="Qiu L.H."/>
        </authorList>
    </citation>
    <scope>NUCLEOTIDE SEQUENCE [LARGE SCALE GENOMIC DNA]</scope>
    <source>
        <strain evidence="2 3">DHOF10</strain>
    </source>
</reference>
<dbReference type="Proteomes" id="UP000290253">
    <property type="component" value="Unassembled WGS sequence"/>
</dbReference>
<protein>
    <submittedName>
        <fullName evidence="2">Uncharacterized protein</fullName>
    </submittedName>
</protein>
<dbReference type="RefSeq" id="WP_129206976.1">
    <property type="nucleotide sequence ID" value="NZ_BMGU01000001.1"/>
</dbReference>
<dbReference type="OrthoDB" id="112719at2"/>
<evidence type="ECO:0000313" key="3">
    <source>
        <dbReference type="Proteomes" id="UP000290253"/>
    </source>
</evidence>
<organism evidence="2 3">
    <name type="scientific">Silvibacterium dinghuense</name>
    <dbReference type="NCBI Taxonomy" id="1560006"/>
    <lineage>
        <taxon>Bacteria</taxon>
        <taxon>Pseudomonadati</taxon>
        <taxon>Acidobacteriota</taxon>
        <taxon>Terriglobia</taxon>
        <taxon>Terriglobales</taxon>
        <taxon>Acidobacteriaceae</taxon>
        <taxon>Silvibacterium</taxon>
    </lineage>
</organism>
<accession>A0A4Q1SHZ4</accession>
<sequence length="280" mass="31396">MKKRKSVLALTAALLLLPALRSFAQEEAPEQLMKDVAYNEVQDRGRQSCWIYHVERKAEGHTLSELQIESTDGPVYRLLAVDGQPLTAEQSRAEDNRLASLLAHPEQQRKIAQAHEQDEERLQRLTALLPTAFTYTEVSHDAKSIRLLFAPNPDFHPPTYEARAFASLSGSIEIDAAQKRLMHLDGSLIHPVDFGFGLIGRIEQGGSFSIARTPVSDTHWKTSRVAVHVNGRIILFKSISKQQDEMRSDFHPLPDHTTLKDAVRLLDEKEANPAAMHSTP</sequence>
<proteinExistence type="predicted"/>
<dbReference type="EMBL" id="SDMK01000001">
    <property type="protein sequence ID" value="RXS97196.1"/>
    <property type="molecule type" value="Genomic_DNA"/>
</dbReference>
<name>A0A4Q1SHZ4_9BACT</name>
<comment type="caution">
    <text evidence="2">The sequence shown here is derived from an EMBL/GenBank/DDBJ whole genome shotgun (WGS) entry which is preliminary data.</text>
</comment>
<feature type="signal peptide" evidence="1">
    <location>
        <begin position="1"/>
        <end position="24"/>
    </location>
</feature>
<feature type="chain" id="PRO_5020426357" evidence="1">
    <location>
        <begin position="25"/>
        <end position="280"/>
    </location>
</feature>
<evidence type="ECO:0000256" key="1">
    <source>
        <dbReference type="SAM" id="SignalP"/>
    </source>
</evidence>